<dbReference type="CDD" id="cd00093">
    <property type="entry name" value="HTH_XRE"/>
    <property type="match status" value="1"/>
</dbReference>
<evidence type="ECO:0000313" key="2">
    <source>
        <dbReference type="EMBL" id="MFD1320051.1"/>
    </source>
</evidence>
<name>A0ABW3Y8Z3_9ACTN</name>
<protein>
    <submittedName>
        <fullName evidence="2">Helix-turn-helix domain-containing protein</fullName>
    </submittedName>
</protein>
<evidence type="ECO:0000313" key="3">
    <source>
        <dbReference type="Proteomes" id="UP001597260"/>
    </source>
</evidence>
<dbReference type="PROSITE" id="PS50943">
    <property type="entry name" value="HTH_CROC1"/>
    <property type="match status" value="1"/>
</dbReference>
<organism evidence="2 3">
    <name type="scientific">Micromonospora sonneratiae</name>
    <dbReference type="NCBI Taxonomy" id="1184706"/>
    <lineage>
        <taxon>Bacteria</taxon>
        <taxon>Bacillati</taxon>
        <taxon>Actinomycetota</taxon>
        <taxon>Actinomycetes</taxon>
        <taxon>Micromonosporales</taxon>
        <taxon>Micromonosporaceae</taxon>
        <taxon>Micromonospora</taxon>
    </lineage>
</organism>
<dbReference type="RefSeq" id="WP_377566635.1">
    <property type="nucleotide sequence ID" value="NZ_JBHTMP010000002.1"/>
</dbReference>
<accession>A0ABW3Y8Z3</accession>
<dbReference type="InterPro" id="IPR010982">
    <property type="entry name" value="Lambda_DNA-bd_dom_sf"/>
</dbReference>
<dbReference type="SMART" id="SM00530">
    <property type="entry name" value="HTH_XRE"/>
    <property type="match status" value="1"/>
</dbReference>
<dbReference type="EMBL" id="JBHTMP010000002">
    <property type="protein sequence ID" value="MFD1320051.1"/>
    <property type="molecule type" value="Genomic_DNA"/>
</dbReference>
<evidence type="ECO:0000259" key="1">
    <source>
        <dbReference type="PROSITE" id="PS50943"/>
    </source>
</evidence>
<dbReference type="InterPro" id="IPR001387">
    <property type="entry name" value="Cro/C1-type_HTH"/>
</dbReference>
<comment type="caution">
    <text evidence="2">The sequence shown here is derived from an EMBL/GenBank/DDBJ whole genome shotgun (WGS) entry which is preliminary data.</text>
</comment>
<dbReference type="Proteomes" id="UP001597260">
    <property type="component" value="Unassembled WGS sequence"/>
</dbReference>
<reference evidence="3" key="1">
    <citation type="journal article" date="2019" name="Int. J. Syst. Evol. Microbiol.">
        <title>The Global Catalogue of Microorganisms (GCM) 10K type strain sequencing project: providing services to taxonomists for standard genome sequencing and annotation.</title>
        <authorList>
            <consortium name="The Broad Institute Genomics Platform"/>
            <consortium name="The Broad Institute Genome Sequencing Center for Infectious Disease"/>
            <person name="Wu L."/>
            <person name="Ma J."/>
        </authorList>
    </citation>
    <scope>NUCLEOTIDE SEQUENCE [LARGE SCALE GENOMIC DNA]</scope>
    <source>
        <strain evidence="3">JCM 31037</strain>
    </source>
</reference>
<dbReference type="Gene3D" id="1.10.260.40">
    <property type="entry name" value="lambda repressor-like DNA-binding domains"/>
    <property type="match status" value="1"/>
</dbReference>
<proteinExistence type="predicted"/>
<keyword evidence="3" id="KW-1185">Reference proteome</keyword>
<dbReference type="SUPFAM" id="SSF47413">
    <property type="entry name" value="lambda repressor-like DNA-binding domains"/>
    <property type="match status" value="1"/>
</dbReference>
<feature type="domain" description="HTH cro/C1-type" evidence="1">
    <location>
        <begin position="41"/>
        <end position="79"/>
    </location>
</feature>
<sequence>MPARARDATPNLALYNLRDAAGETQQDVADALNRLGAGRGKRLAVTANQISRWERGITFPSALYRQLLAEHFGVSVQELGLTRQRIVPQQRESPEIDTGGFAIYQEPESHPQAEASQEEWRAVRRNLNAYRVQLAREAARLYEPEYRVGDSGLIADPAWLPTAPIELGQFGIALAPEGTVPLINGTEDEAAGVRPLAADGRRHQRYSLALRDVEQPRLFENRLAWHLANVDWSQPERALTFTTGTYFGGVDVSEALAHEMAMFHVAGDGSGIMPASWRNLTFRRLVGDPFTPSRRPTAPSTDTLTLRVDEDGVTFVLHNRAAGNVAVAGGMLHIMPAGVFQPSSVLPAAQVADFNLWRNIMREYSEEFLGNAEHGGEGEPADYSVEPLAAFDRAYDAGGVRVYCLGVALDALTLWGEVLTVAVFDGQTFDRLFANMVSANAEGTVVKTGRIKPTPALPFTRHTIDELTASGRLAPAAAGCIQLAWEHRRTILGRG</sequence>
<gene>
    <name evidence="2" type="ORF">ACFQ4H_02990</name>
</gene>